<protein>
    <submittedName>
        <fullName evidence="1">Uncharacterized protein</fullName>
    </submittedName>
</protein>
<reference evidence="1 2" key="1">
    <citation type="journal article" date="2019" name="PLoS Biol.">
        <title>Sex chromosomes control vertical transmission of feminizing Wolbachia symbionts in an isopod.</title>
        <authorList>
            <person name="Becking T."/>
            <person name="Chebbi M.A."/>
            <person name="Giraud I."/>
            <person name="Moumen B."/>
            <person name="Laverre T."/>
            <person name="Caubet Y."/>
            <person name="Peccoud J."/>
            <person name="Gilbert C."/>
            <person name="Cordaux R."/>
        </authorList>
    </citation>
    <scope>NUCLEOTIDE SEQUENCE [LARGE SCALE GENOMIC DNA]</scope>
    <source>
        <strain evidence="1">ANa2</strain>
        <tissue evidence="1">Whole body excluding digestive tract and cuticle</tissue>
    </source>
</reference>
<keyword evidence="2" id="KW-1185">Reference proteome</keyword>
<accession>A0A5N5T7M6</accession>
<dbReference type="EMBL" id="SEYY01008729">
    <property type="protein sequence ID" value="KAB7502048.1"/>
    <property type="molecule type" value="Genomic_DNA"/>
</dbReference>
<evidence type="ECO:0000313" key="2">
    <source>
        <dbReference type="Proteomes" id="UP000326759"/>
    </source>
</evidence>
<dbReference type="OrthoDB" id="10475153at2759"/>
<gene>
    <name evidence="1" type="ORF">Anas_10953</name>
</gene>
<dbReference type="AlphaFoldDB" id="A0A5N5T7M6"/>
<organism evidence="1 2">
    <name type="scientific">Armadillidium nasatum</name>
    <dbReference type="NCBI Taxonomy" id="96803"/>
    <lineage>
        <taxon>Eukaryota</taxon>
        <taxon>Metazoa</taxon>
        <taxon>Ecdysozoa</taxon>
        <taxon>Arthropoda</taxon>
        <taxon>Crustacea</taxon>
        <taxon>Multicrustacea</taxon>
        <taxon>Malacostraca</taxon>
        <taxon>Eumalacostraca</taxon>
        <taxon>Peracarida</taxon>
        <taxon>Isopoda</taxon>
        <taxon>Oniscidea</taxon>
        <taxon>Crinocheta</taxon>
        <taxon>Armadillidiidae</taxon>
        <taxon>Armadillidium</taxon>
    </lineage>
</organism>
<dbReference type="Proteomes" id="UP000326759">
    <property type="component" value="Unassembled WGS sequence"/>
</dbReference>
<name>A0A5N5T7M6_9CRUS</name>
<proteinExistence type="predicted"/>
<sequence>MVKSTLGSPKPDPVVVAEHMSSHILDDFEAVLDKLLKKEEQVLGGRGFSTTQCSYDSQCVKGHKCLDATSVIRELIVPELSNYVFHSSV</sequence>
<comment type="caution">
    <text evidence="1">The sequence shown here is derived from an EMBL/GenBank/DDBJ whole genome shotgun (WGS) entry which is preliminary data.</text>
</comment>
<evidence type="ECO:0000313" key="1">
    <source>
        <dbReference type="EMBL" id="KAB7502048.1"/>
    </source>
</evidence>